<sequence>MATSFIFFISPATTLPFTKIAPFVVTSTDDQDASPNQSFVASPNQPNASPNRRRKEIIWNPNRLVTALDSSPLLVISDLGHSIRIRGLVIIRLEVLRANGEGKTWAHTSALLKHTSSRKMVGMKGSVSFGRSPRGEAGNKVDDWAFEEGPHSDFTGTTYGCTSCVAIMRNNQLIVANAGDYRYVISRKGEFVEAQEFTCVAAADPTCDDSELPPSAAAAADPTCVLFSAYQSHPKVQLNIP</sequence>
<name>A0AAP0DW39_9ASTR</name>
<evidence type="ECO:0000256" key="1">
    <source>
        <dbReference type="SAM" id="MobiDB-lite"/>
    </source>
</evidence>
<evidence type="ECO:0000313" key="3">
    <source>
        <dbReference type="EMBL" id="KAK9080137.1"/>
    </source>
</evidence>
<organism evidence="3 4">
    <name type="scientific">Deinandra increscens subsp. villosa</name>
    <dbReference type="NCBI Taxonomy" id="3103831"/>
    <lineage>
        <taxon>Eukaryota</taxon>
        <taxon>Viridiplantae</taxon>
        <taxon>Streptophyta</taxon>
        <taxon>Embryophyta</taxon>
        <taxon>Tracheophyta</taxon>
        <taxon>Spermatophyta</taxon>
        <taxon>Magnoliopsida</taxon>
        <taxon>eudicotyledons</taxon>
        <taxon>Gunneridae</taxon>
        <taxon>Pentapetalae</taxon>
        <taxon>asterids</taxon>
        <taxon>campanulids</taxon>
        <taxon>Asterales</taxon>
        <taxon>Asteraceae</taxon>
        <taxon>Asteroideae</taxon>
        <taxon>Heliantheae alliance</taxon>
        <taxon>Madieae</taxon>
        <taxon>Madiinae</taxon>
        <taxon>Deinandra</taxon>
    </lineage>
</organism>
<keyword evidence="4" id="KW-1185">Reference proteome</keyword>
<evidence type="ECO:0000259" key="2">
    <source>
        <dbReference type="Pfam" id="PF00481"/>
    </source>
</evidence>
<dbReference type="EMBL" id="JBCNJP010000003">
    <property type="protein sequence ID" value="KAK9080137.1"/>
    <property type="molecule type" value="Genomic_DNA"/>
</dbReference>
<dbReference type="Proteomes" id="UP001408789">
    <property type="component" value="Unassembled WGS sequence"/>
</dbReference>
<dbReference type="Gene3D" id="3.60.40.10">
    <property type="entry name" value="PPM-type phosphatase domain"/>
    <property type="match status" value="1"/>
</dbReference>
<accession>A0AAP0DW39</accession>
<feature type="compositionally biased region" description="Polar residues" evidence="1">
    <location>
        <begin position="34"/>
        <end position="50"/>
    </location>
</feature>
<feature type="region of interest" description="Disordered" evidence="1">
    <location>
        <begin position="34"/>
        <end position="55"/>
    </location>
</feature>
<evidence type="ECO:0000313" key="4">
    <source>
        <dbReference type="Proteomes" id="UP001408789"/>
    </source>
</evidence>
<comment type="caution">
    <text evidence="3">The sequence shown here is derived from an EMBL/GenBank/DDBJ whole genome shotgun (WGS) entry which is preliminary data.</text>
</comment>
<protein>
    <recommendedName>
        <fullName evidence="2">PPM-type phosphatase domain-containing protein</fullName>
    </recommendedName>
</protein>
<gene>
    <name evidence="3" type="ORF">SSX86_001812</name>
</gene>
<feature type="domain" description="PPM-type phosphatase" evidence="2">
    <location>
        <begin position="157"/>
        <end position="192"/>
    </location>
</feature>
<dbReference type="SUPFAM" id="SSF81606">
    <property type="entry name" value="PP2C-like"/>
    <property type="match status" value="1"/>
</dbReference>
<dbReference type="AlphaFoldDB" id="A0AAP0DW39"/>
<dbReference type="InterPro" id="IPR001932">
    <property type="entry name" value="PPM-type_phosphatase-like_dom"/>
</dbReference>
<dbReference type="Pfam" id="PF00481">
    <property type="entry name" value="PP2C"/>
    <property type="match status" value="1"/>
</dbReference>
<reference evidence="3 4" key="1">
    <citation type="submission" date="2024-04" db="EMBL/GenBank/DDBJ databases">
        <title>The reference genome of an endangered Asteraceae, Deinandra increscens subsp. villosa, native to the Central Coast of California.</title>
        <authorList>
            <person name="Guilliams M."/>
            <person name="Hasenstab-Lehman K."/>
            <person name="Meyer R."/>
            <person name="Mcevoy S."/>
        </authorList>
    </citation>
    <scope>NUCLEOTIDE SEQUENCE [LARGE SCALE GENOMIC DNA]</scope>
    <source>
        <tissue evidence="3">Leaf</tissue>
    </source>
</reference>
<proteinExistence type="predicted"/>
<dbReference type="InterPro" id="IPR036457">
    <property type="entry name" value="PPM-type-like_dom_sf"/>
</dbReference>